<keyword evidence="7" id="KW-0378">Hydrolase</keyword>
<keyword evidence="3" id="KW-0515">Mutator protein</keyword>
<dbReference type="InterPro" id="IPR000086">
    <property type="entry name" value="NUDIX_hydrolase_dom"/>
</dbReference>
<dbReference type="GO" id="GO:0006281">
    <property type="term" value="P:DNA repair"/>
    <property type="evidence" value="ECO:0007669"/>
    <property type="project" value="UniProtKB-KW"/>
</dbReference>
<evidence type="ECO:0000256" key="5">
    <source>
        <dbReference type="ARBA" id="ARBA00022723"/>
    </source>
</evidence>
<dbReference type="GO" id="GO:0044715">
    <property type="term" value="F:8-oxo-dGDP phosphatase activity"/>
    <property type="evidence" value="ECO:0007669"/>
    <property type="project" value="TreeGrafter"/>
</dbReference>
<dbReference type="GO" id="GO:0044716">
    <property type="term" value="F:8-oxo-GDP phosphatase activity"/>
    <property type="evidence" value="ECO:0007669"/>
    <property type="project" value="TreeGrafter"/>
</dbReference>
<sequence>MKNETIQKKRVEVSVGIIENDKNEILVCRRNKKGDHLFGLLEFPGGKVEKGETIVDCLIRELYEEVDINLPSSSSSSSSSFSSNDDSTSFSLIKLIEIVEFEYKDIICNIHFFKVNLQNNTTQQISPKPKEGQPMFWIKKNEIDYLQFPESNKNVIELLNQNKI</sequence>
<dbReference type="PANTHER" id="PTHR47707:SF1">
    <property type="entry name" value="NUDIX HYDROLASE FAMILY PROTEIN"/>
    <property type="match status" value="1"/>
</dbReference>
<evidence type="ECO:0000313" key="14">
    <source>
        <dbReference type="Proteomes" id="UP001344447"/>
    </source>
</evidence>
<dbReference type="SUPFAM" id="SSF55811">
    <property type="entry name" value="Nudix"/>
    <property type="match status" value="1"/>
</dbReference>
<protein>
    <recommendedName>
        <fullName evidence="11">8-oxo-dGTP diphosphatase</fullName>
        <ecNumber evidence="11">3.6.1.55</ecNumber>
    </recommendedName>
</protein>
<evidence type="ECO:0000256" key="3">
    <source>
        <dbReference type="ARBA" id="ARBA00022457"/>
    </source>
</evidence>
<comment type="catalytic activity">
    <reaction evidence="10">
        <text>8-oxo-dGTP + H2O = 8-oxo-dGMP + diphosphate + H(+)</text>
        <dbReference type="Rhea" id="RHEA:31575"/>
        <dbReference type="ChEBI" id="CHEBI:15377"/>
        <dbReference type="ChEBI" id="CHEBI:15378"/>
        <dbReference type="ChEBI" id="CHEBI:33019"/>
        <dbReference type="ChEBI" id="CHEBI:63224"/>
        <dbReference type="ChEBI" id="CHEBI:77896"/>
        <dbReference type="EC" id="3.6.1.55"/>
    </reaction>
</comment>
<keyword evidence="4" id="KW-0235">DNA replication</keyword>
<dbReference type="Pfam" id="PF00293">
    <property type="entry name" value="NUDIX"/>
    <property type="match status" value="1"/>
</dbReference>
<reference evidence="13 14" key="1">
    <citation type="submission" date="2023-11" db="EMBL/GenBank/DDBJ databases">
        <title>Dfirmibasis_genome.</title>
        <authorList>
            <person name="Edelbroek B."/>
            <person name="Kjellin J."/>
            <person name="Jerlstrom-Hultqvist J."/>
            <person name="Soderbom F."/>
        </authorList>
    </citation>
    <scope>NUCLEOTIDE SEQUENCE [LARGE SCALE GENOMIC DNA]</scope>
    <source>
        <strain evidence="13 14">TNS-C-14</strain>
    </source>
</reference>
<gene>
    <name evidence="13" type="ORF">RB653_003384</name>
</gene>
<dbReference type="PROSITE" id="PS51462">
    <property type="entry name" value="NUDIX"/>
    <property type="match status" value="1"/>
</dbReference>
<evidence type="ECO:0000256" key="6">
    <source>
        <dbReference type="ARBA" id="ARBA00022763"/>
    </source>
</evidence>
<dbReference type="EC" id="3.6.1.55" evidence="11"/>
<evidence type="ECO:0000256" key="9">
    <source>
        <dbReference type="ARBA" id="ARBA00023204"/>
    </source>
</evidence>
<keyword evidence="8" id="KW-0460">Magnesium</keyword>
<comment type="similarity">
    <text evidence="2">Belongs to the Nudix hydrolase family.</text>
</comment>
<accession>A0AAN7YVQ9</accession>
<dbReference type="PROSITE" id="PS00893">
    <property type="entry name" value="NUDIX_BOX"/>
    <property type="match status" value="1"/>
</dbReference>
<dbReference type="PANTHER" id="PTHR47707">
    <property type="entry name" value="8-OXO-DGTP DIPHOSPHATASE"/>
    <property type="match status" value="1"/>
</dbReference>
<comment type="cofactor">
    <cofactor evidence="1">
        <name>Mg(2+)</name>
        <dbReference type="ChEBI" id="CHEBI:18420"/>
    </cofactor>
</comment>
<comment type="caution">
    <text evidence="13">The sequence shown here is derived from an EMBL/GenBank/DDBJ whole genome shotgun (WGS) entry which is preliminary data.</text>
</comment>
<name>A0AAN7YVQ9_9MYCE</name>
<dbReference type="GO" id="GO:0035539">
    <property type="term" value="F:8-oxo-7,8-dihydrodeoxyguanosine triphosphate pyrophosphatase activity"/>
    <property type="evidence" value="ECO:0007669"/>
    <property type="project" value="UniProtKB-EC"/>
</dbReference>
<proteinExistence type="inferred from homology"/>
<dbReference type="Gene3D" id="3.90.79.10">
    <property type="entry name" value="Nucleoside Triphosphate Pyrophosphohydrolase"/>
    <property type="match status" value="1"/>
</dbReference>
<evidence type="ECO:0000313" key="13">
    <source>
        <dbReference type="EMBL" id="KAK5581806.1"/>
    </source>
</evidence>
<dbReference type="InterPro" id="IPR047127">
    <property type="entry name" value="MutT-like"/>
</dbReference>
<keyword evidence="14" id="KW-1185">Reference proteome</keyword>
<keyword evidence="5" id="KW-0479">Metal-binding</keyword>
<evidence type="ECO:0000256" key="4">
    <source>
        <dbReference type="ARBA" id="ARBA00022705"/>
    </source>
</evidence>
<dbReference type="GO" id="GO:0046872">
    <property type="term" value="F:metal ion binding"/>
    <property type="evidence" value="ECO:0007669"/>
    <property type="project" value="UniProtKB-KW"/>
</dbReference>
<feature type="domain" description="Nudix hydrolase" evidence="12">
    <location>
        <begin position="8"/>
        <end position="162"/>
    </location>
</feature>
<evidence type="ECO:0000256" key="2">
    <source>
        <dbReference type="ARBA" id="ARBA00005582"/>
    </source>
</evidence>
<dbReference type="InterPro" id="IPR015797">
    <property type="entry name" value="NUDIX_hydrolase-like_dom_sf"/>
</dbReference>
<keyword evidence="6" id="KW-0227">DNA damage</keyword>
<dbReference type="GO" id="GO:0008413">
    <property type="term" value="F:8-oxo-7,8-dihydroguanosine triphosphate pyrophosphatase activity"/>
    <property type="evidence" value="ECO:0007669"/>
    <property type="project" value="TreeGrafter"/>
</dbReference>
<keyword evidence="9" id="KW-0234">DNA repair</keyword>
<dbReference type="GO" id="GO:0006260">
    <property type="term" value="P:DNA replication"/>
    <property type="evidence" value="ECO:0007669"/>
    <property type="project" value="UniProtKB-KW"/>
</dbReference>
<dbReference type="EMBL" id="JAVFKY010000001">
    <property type="protein sequence ID" value="KAK5581806.1"/>
    <property type="molecule type" value="Genomic_DNA"/>
</dbReference>
<organism evidence="13 14">
    <name type="scientific">Dictyostelium firmibasis</name>
    <dbReference type="NCBI Taxonomy" id="79012"/>
    <lineage>
        <taxon>Eukaryota</taxon>
        <taxon>Amoebozoa</taxon>
        <taxon>Evosea</taxon>
        <taxon>Eumycetozoa</taxon>
        <taxon>Dictyostelia</taxon>
        <taxon>Dictyosteliales</taxon>
        <taxon>Dictyosteliaceae</taxon>
        <taxon>Dictyostelium</taxon>
    </lineage>
</organism>
<evidence type="ECO:0000256" key="7">
    <source>
        <dbReference type="ARBA" id="ARBA00022801"/>
    </source>
</evidence>
<dbReference type="InterPro" id="IPR020084">
    <property type="entry name" value="NUDIX_hydrolase_CS"/>
</dbReference>
<evidence type="ECO:0000256" key="10">
    <source>
        <dbReference type="ARBA" id="ARBA00035861"/>
    </source>
</evidence>
<evidence type="ECO:0000259" key="12">
    <source>
        <dbReference type="PROSITE" id="PS51462"/>
    </source>
</evidence>
<dbReference type="Proteomes" id="UP001344447">
    <property type="component" value="Unassembled WGS sequence"/>
</dbReference>
<dbReference type="AlphaFoldDB" id="A0AAN7YVQ9"/>
<evidence type="ECO:0000256" key="11">
    <source>
        <dbReference type="ARBA" id="ARBA00038905"/>
    </source>
</evidence>
<evidence type="ECO:0000256" key="8">
    <source>
        <dbReference type="ARBA" id="ARBA00022842"/>
    </source>
</evidence>
<evidence type="ECO:0000256" key="1">
    <source>
        <dbReference type="ARBA" id="ARBA00001946"/>
    </source>
</evidence>